<dbReference type="EMBL" id="LR796380">
    <property type="protein sequence ID" value="CAB4140838.1"/>
    <property type="molecule type" value="Genomic_DNA"/>
</dbReference>
<feature type="compositionally biased region" description="Basic and acidic residues" evidence="1">
    <location>
        <begin position="1"/>
        <end position="10"/>
    </location>
</feature>
<gene>
    <name evidence="2" type="ORF">UFOVP395_173</name>
</gene>
<feature type="region of interest" description="Disordered" evidence="1">
    <location>
        <begin position="1"/>
        <end position="65"/>
    </location>
</feature>
<name>A0A6J5M291_9CAUD</name>
<reference evidence="2" key="1">
    <citation type="submission" date="2020-04" db="EMBL/GenBank/DDBJ databases">
        <authorList>
            <person name="Chiriac C."/>
            <person name="Salcher M."/>
            <person name="Ghai R."/>
            <person name="Kavagutti S V."/>
        </authorList>
    </citation>
    <scope>NUCLEOTIDE SEQUENCE</scope>
</reference>
<feature type="compositionally biased region" description="Basic and acidic residues" evidence="1">
    <location>
        <begin position="48"/>
        <end position="59"/>
    </location>
</feature>
<accession>A0A6J5M291</accession>
<sequence>MSDEPWEKKVPSKGGKMSPAQVAKARARAKAAGRPYPNLVDNMAVMKENAEPHSKDKNKPSSRFDASDELVGIYKKDTPGQSKTLSTVKKVVRESLGDCGCDSCKCNEKKTVDEAEYQGRKVPLGKPMKGDVKKSKVYVRNEKGTVVKVNFGDKNLSIKKNIPARRRSFRARHNCDNPGPRTKARYWSCRAW</sequence>
<evidence type="ECO:0000313" key="2">
    <source>
        <dbReference type="EMBL" id="CAB4140838.1"/>
    </source>
</evidence>
<evidence type="ECO:0000256" key="1">
    <source>
        <dbReference type="SAM" id="MobiDB-lite"/>
    </source>
</evidence>
<proteinExistence type="predicted"/>
<organism evidence="2">
    <name type="scientific">uncultured Caudovirales phage</name>
    <dbReference type="NCBI Taxonomy" id="2100421"/>
    <lineage>
        <taxon>Viruses</taxon>
        <taxon>Duplodnaviria</taxon>
        <taxon>Heunggongvirae</taxon>
        <taxon>Uroviricota</taxon>
        <taxon>Caudoviricetes</taxon>
        <taxon>Peduoviridae</taxon>
        <taxon>Maltschvirus</taxon>
        <taxon>Maltschvirus maltsch</taxon>
    </lineage>
</organism>
<protein>
    <submittedName>
        <fullName evidence="2">Uncharacterized protein</fullName>
    </submittedName>
</protein>